<feature type="region of interest" description="Disordered" evidence="1">
    <location>
        <begin position="137"/>
        <end position="172"/>
    </location>
</feature>
<dbReference type="EMBL" id="CABIKM010000038">
    <property type="protein sequence ID" value="VUZ85950.1"/>
    <property type="molecule type" value="Genomic_DNA"/>
</dbReference>
<evidence type="ECO:0000256" key="1">
    <source>
        <dbReference type="SAM" id="MobiDB-lite"/>
    </source>
</evidence>
<dbReference type="AlphaFoldDB" id="A0A564ZKT7"/>
<keyword evidence="3" id="KW-1185">Reference proteome</keyword>
<name>A0A564ZKT7_9BACT</name>
<sequence length="172" mass="19772">METNSDNPLLTKILTRQEIRLVARRIKAMLPAEIFQFSRSRGRSVEDTLRIGSLSKRCQIEREKLRLTVKQAAEQLRVPQYHLRACDEGDLSEIRQDVLGEYLVLLGLQDWVQEWIAANPGLARRLGLNERPVNRTRRTAITSETSKRSRTTVPRADAAVRKTNPLRTRRSG</sequence>
<reference evidence="2 3" key="1">
    <citation type="submission" date="2019-07" db="EMBL/GenBank/DDBJ databases">
        <authorList>
            <person name="Cremers G."/>
        </authorList>
    </citation>
    <scope>NUCLEOTIDE SEQUENCE [LARGE SCALE GENOMIC DNA]</scope>
</reference>
<dbReference type="Proteomes" id="UP000334340">
    <property type="component" value="Unassembled WGS sequence"/>
</dbReference>
<gene>
    <name evidence="2" type="ORF">MELA_02344</name>
</gene>
<evidence type="ECO:0000313" key="2">
    <source>
        <dbReference type="EMBL" id="VUZ85950.1"/>
    </source>
</evidence>
<protein>
    <submittedName>
        <fullName evidence="2">Uncharacterized protein</fullName>
    </submittedName>
</protein>
<accession>A0A564ZKT7</accession>
<organism evidence="2 3">
    <name type="scientific">Candidatus Methylomirabilis lanthanidiphila</name>
    <dbReference type="NCBI Taxonomy" id="2211376"/>
    <lineage>
        <taxon>Bacteria</taxon>
        <taxon>Candidatus Methylomirabilota</taxon>
        <taxon>Candidatus Methylomirabilia</taxon>
        <taxon>Candidatus Methylomirabilales</taxon>
        <taxon>Candidatus Methylomirabilaceae</taxon>
        <taxon>Candidatus Methylomirabilis</taxon>
    </lineage>
</organism>
<proteinExistence type="predicted"/>
<evidence type="ECO:0000313" key="3">
    <source>
        <dbReference type="Proteomes" id="UP000334340"/>
    </source>
</evidence>